<reference evidence="1" key="1">
    <citation type="journal article" date="2022" name="Int. J. Mol. Sci.">
        <title>Draft Genome of Tanacetum Coccineum: Genomic Comparison of Closely Related Tanacetum-Family Plants.</title>
        <authorList>
            <person name="Yamashiro T."/>
            <person name="Shiraishi A."/>
            <person name="Nakayama K."/>
            <person name="Satake H."/>
        </authorList>
    </citation>
    <scope>NUCLEOTIDE SEQUENCE</scope>
</reference>
<proteinExistence type="predicted"/>
<accession>A0ABQ5HXD9</accession>
<keyword evidence="2" id="KW-1185">Reference proteome</keyword>
<comment type="caution">
    <text evidence="1">The sequence shown here is derived from an EMBL/GenBank/DDBJ whole genome shotgun (WGS) entry which is preliminary data.</text>
</comment>
<gene>
    <name evidence="1" type="ORF">Tco_1081220</name>
</gene>
<protein>
    <submittedName>
        <fullName evidence="1">Uncharacterized protein</fullName>
    </submittedName>
</protein>
<evidence type="ECO:0000313" key="1">
    <source>
        <dbReference type="EMBL" id="GJT92375.1"/>
    </source>
</evidence>
<reference evidence="1" key="2">
    <citation type="submission" date="2022-01" db="EMBL/GenBank/DDBJ databases">
        <authorList>
            <person name="Yamashiro T."/>
            <person name="Shiraishi A."/>
            <person name="Satake H."/>
            <person name="Nakayama K."/>
        </authorList>
    </citation>
    <scope>NUCLEOTIDE SEQUENCE</scope>
</reference>
<name>A0ABQ5HXD9_9ASTR</name>
<sequence>MINKCLIGKASGFDRPRLALLQVLWGMITNANVDYADLIWEDFKFQIDSRQISAKKKELLPFPRFTKLIIKYILSHHNNVSKRPQSYQHVMKLDAVIRNMKFVNKGEKDPIYGMAILKEMMSDEIKSLARRLFLTTRAPSLFNEETLDHSTVKLNGVKNVSSTAQFLMDMKKARKASKDDYIIKQRPKGPGEGSSVVLDIHGDQESLKRTIPRPVRRLETVTRSMVEVPIHEENPAIQETQLVNVVVAPSTT</sequence>
<dbReference type="Proteomes" id="UP001151760">
    <property type="component" value="Unassembled WGS sequence"/>
</dbReference>
<organism evidence="1 2">
    <name type="scientific">Tanacetum coccineum</name>
    <dbReference type="NCBI Taxonomy" id="301880"/>
    <lineage>
        <taxon>Eukaryota</taxon>
        <taxon>Viridiplantae</taxon>
        <taxon>Streptophyta</taxon>
        <taxon>Embryophyta</taxon>
        <taxon>Tracheophyta</taxon>
        <taxon>Spermatophyta</taxon>
        <taxon>Magnoliopsida</taxon>
        <taxon>eudicotyledons</taxon>
        <taxon>Gunneridae</taxon>
        <taxon>Pentapetalae</taxon>
        <taxon>asterids</taxon>
        <taxon>campanulids</taxon>
        <taxon>Asterales</taxon>
        <taxon>Asteraceae</taxon>
        <taxon>Asteroideae</taxon>
        <taxon>Anthemideae</taxon>
        <taxon>Anthemidinae</taxon>
        <taxon>Tanacetum</taxon>
    </lineage>
</organism>
<dbReference type="EMBL" id="BQNB010020103">
    <property type="protein sequence ID" value="GJT92375.1"/>
    <property type="molecule type" value="Genomic_DNA"/>
</dbReference>
<evidence type="ECO:0000313" key="2">
    <source>
        <dbReference type="Proteomes" id="UP001151760"/>
    </source>
</evidence>